<comment type="caution">
    <text evidence="5">The sequence shown here is derived from an EMBL/GenBank/DDBJ whole genome shotgun (WGS) entry which is preliminary data.</text>
</comment>
<evidence type="ECO:0000256" key="1">
    <source>
        <dbReference type="ARBA" id="ARBA00010688"/>
    </source>
</evidence>
<dbReference type="CDD" id="cd01166">
    <property type="entry name" value="KdgK"/>
    <property type="match status" value="1"/>
</dbReference>
<dbReference type="InterPro" id="IPR011611">
    <property type="entry name" value="PfkB_dom"/>
</dbReference>
<dbReference type="SUPFAM" id="SSF53613">
    <property type="entry name" value="Ribokinase-like"/>
    <property type="match status" value="1"/>
</dbReference>
<dbReference type="PANTHER" id="PTHR43320:SF2">
    <property type="entry name" value="2-DEHYDRO-3-DEOXYGLUCONOKINASE_2-DEHYDRO-3-DEOXYGALACTONOKINASE"/>
    <property type="match status" value="1"/>
</dbReference>
<reference evidence="5" key="1">
    <citation type="submission" date="2019-09" db="EMBL/GenBank/DDBJ databases">
        <authorList>
            <person name="Teo W.F.A."/>
            <person name="Duangmal K."/>
        </authorList>
    </citation>
    <scope>NUCLEOTIDE SEQUENCE [LARGE SCALE GENOMIC DNA]</scope>
    <source>
        <strain evidence="5">K81G1</strain>
    </source>
</reference>
<sequence>MTPEVLCIGETMVLVTPVVTEPLAEAELFRLEVGGAESTVALYMAERGHRTAWASRVGDDPLGRRILEKIAGHGVDTSWVRADPGAPTGVYFKDPAPEGTRVHYYRAGSAASRLSPDDLAALPMDASLVHLTGITPALSASCRALVEAALGRPGLVSFDVNYRPGLWPVGEAAPVLAELARRADIVLVGQDEAETLWGATTPEAVREILPGPDRLVIKDGAIGATEYHGAKVTFVPAPAVDVVEPVGAGDAFASGYLSGVLRGQAATESLALGHELAGRALGGTGDFVPLAVDSGGPVDPAAGRSYRG</sequence>
<evidence type="ECO:0000259" key="4">
    <source>
        <dbReference type="Pfam" id="PF00294"/>
    </source>
</evidence>
<dbReference type="PANTHER" id="PTHR43320">
    <property type="entry name" value="SUGAR KINASE"/>
    <property type="match status" value="1"/>
</dbReference>
<organism evidence="5 6">
    <name type="scientific">Amycolatopsis acidicola</name>
    <dbReference type="NCBI Taxonomy" id="2596893"/>
    <lineage>
        <taxon>Bacteria</taxon>
        <taxon>Bacillati</taxon>
        <taxon>Actinomycetota</taxon>
        <taxon>Actinomycetes</taxon>
        <taxon>Pseudonocardiales</taxon>
        <taxon>Pseudonocardiaceae</taxon>
        <taxon>Amycolatopsis</taxon>
    </lineage>
</organism>
<dbReference type="GO" id="GO:0016301">
    <property type="term" value="F:kinase activity"/>
    <property type="evidence" value="ECO:0007669"/>
    <property type="project" value="UniProtKB-KW"/>
</dbReference>
<dbReference type="Proteomes" id="UP000319769">
    <property type="component" value="Unassembled WGS sequence"/>
</dbReference>
<evidence type="ECO:0000313" key="6">
    <source>
        <dbReference type="Proteomes" id="UP000319769"/>
    </source>
</evidence>
<keyword evidence="6" id="KW-1185">Reference proteome</keyword>
<dbReference type="AlphaFoldDB" id="A0A5N0UJK9"/>
<evidence type="ECO:0000256" key="3">
    <source>
        <dbReference type="ARBA" id="ARBA00022777"/>
    </source>
</evidence>
<accession>A0A5N0UJK9</accession>
<keyword evidence="2" id="KW-0808">Transferase</keyword>
<dbReference type="InterPro" id="IPR029056">
    <property type="entry name" value="Ribokinase-like"/>
</dbReference>
<name>A0A5N0UJK9_9PSEU</name>
<proteinExistence type="inferred from homology"/>
<protein>
    <submittedName>
        <fullName evidence="5">Sugar kinase</fullName>
    </submittedName>
</protein>
<evidence type="ECO:0000313" key="5">
    <source>
        <dbReference type="EMBL" id="KAA9148665.1"/>
    </source>
</evidence>
<gene>
    <name evidence="5" type="ORF">FPZ12_044675</name>
</gene>
<dbReference type="InterPro" id="IPR052700">
    <property type="entry name" value="Carb_kinase_PfkB-like"/>
</dbReference>
<keyword evidence="3 5" id="KW-0418">Kinase</keyword>
<comment type="similarity">
    <text evidence="1">Belongs to the carbohydrate kinase PfkB family.</text>
</comment>
<dbReference type="Pfam" id="PF00294">
    <property type="entry name" value="PfkB"/>
    <property type="match status" value="1"/>
</dbReference>
<evidence type="ECO:0000256" key="2">
    <source>
        <dbReference type="ARBA" id="ARBA00022679"/>
    </source>
</evidence>
<dbReference type="OrthoDB" id="9808601at2"/>
<dbReference type="EMBL" id="VMNW02000166">
    <property type="protein sequence ID" value="KAA9148665.1"/>
    <property type="molecule type" value="Genomic_DNA"/>
</dbReference>
<dbReference type="Gene3D" id="3.40.1190.20">
    <property type="match status" value="1"/>
</dbReference>
<dbReference type="RefSeq" id="WP_144761517.1">
    <property type="nucleotide sequence ID" value="NZ_VMNW02000166.1"/>
</dbReference>
<feature type="domain" description="Carbohydrate kinase PfkB" evidence="4">
    <location>
        <begin position="4"/>
        <end position="282"/>
    </location>
</feature>